<keyword evidence="2" id="KW-1185">Reference proteome</keyword>
<gene>
    <name evidence="1" type="ORF">MILVUS5_LOCUS15654</name>
</gene>
<dbReference type="EMBL" id="CASHSV030000109">
    <property type="protein sequence ID" value="CAJ2647058.1"/>
    <property type="molecule type" value="Genomic_DNA"/>
</dbReference>
<organism evidence="1 2">
    <name type="scientific">Trifolium pratense</name>
    <name type="common">Red clover</name>
    <dbReference type="NCBI Taxonomy" id="57577"/>
    <lineage>
        <taxon>Eukaryota</taxon>
        <taxon>Viridiplantae</taxon>
        <taxon>Streptophyta</taxon>
        <taxon>Embryophyta</taxon>
        <taxon>Tracheophyta</taxon>
        <taxon>Spermatophyta</taxon>
        <taxon>Magnoliopsida</taxon>
        <taxon>eudicotyledons</taxon>
        <taxon>Gunneridae</taxon>
        <taxon>Pentapetalae</taxon>
        <taxon>rosids</taxon>
        <taxon>fabids</taxon>
        <taxon>Fabales</taxon>
        <taxon>Fabaceae</taxon>
        <taxon>Papilionoideae</taxon>
        <taxon>50 kb inversion clade</taxon>
        <taxon>NPAAA clade</taxon>
        <taxon>Hologalegina</taxon>
        <taxon>IRL clade</taxon>
        <taxon>Trifolieae</taxon>
        <taxon>Trifolium</taxon>
    </lineage>
</organism>
<reference evidence="1" key="1">
    <citation type="submission" date="2023-10" db="EMBL/GenBank/DDBJ databases">
        <authorList>
            <person name="Rodriguez Cubillos JULIANA M."/>
            <person name="De Vega J."/>
        </authorList>
    </citation>
    <scope>NUCLEOTIDE SEQUENCE</scope>
</reference>
<evidence type="ECO:0000313" key="2">
    <source>
        <dbReference type="Proteomes" id="UP001177021"/>
    </source>
</evidence>
<sequence length="550" mass="59703">MKEVTVEASEGGGVHGHSHSHGHGVAASEIGKGNLNNNNNNNTTRPDLHNRAVKILRAREAYNGYEEVGEKPSRFEVFGWYLYEFCFYFVQTVLVPVVFPLIISQLQSNPTVSLQEWNKNHPGTHCSQKEFHLYNKLTGHTINSNFSPLEWTSIAWATGLAIAAPILGFLSFHLDGNFPKLITVAATGVGVFFCLPAGFFKVTAIFIPYIAGIIAASTVANAAHTQHFGLMIRAFTGASLKRTQFYIRQGVSTRLSLHATSAGFFGGALISAFTYHMVHELNDNEHDIMSLWVVSIFSGLIWLVGILHLATATSRTTDSISFSSRLHPFSIFKYPHAIGGLASVFLASFTTMAIFMGGVIFIVGQLCIRPVHLLLFWLTYFLFPLVSLSLLQPLLHVVKMSSVKMQIVGFFFSLLSSGFGFYYGHSHWKWGHLVLFGAIQSTATGILHAFGRVLLLDCAPSGKEGAFSIWYAWMRAAGLLVGFTVGSVGPGHIRTSFGVAFCTAIAGIVVLLFGNISDAGGAVAAGNVSDDSERSSPVVSGLDSKEAARV</sequence>
<accession>A0ACB0JUC8</accession>
<evidence type="ECO:0000313" key="1">
    <source>
        <dbReference type="EMBL" id="CAJ2647058.1"/>
    </source>
</evidence>
<comment type="caution">
    <text evidence="1">The sequence shown here is derived from an EMBL/GenBank/DDBJ whole genome shotgun (WGS) entry which is preliminary data.</text>
</comment>
<proteinExistence type="predicted"/>
<name>A0ACB0JUC8_TRIPR</name>
<dbReference type="Proteomes" id="UP001177021">
    <property type="component" value="Unassembled WGS sequence"/>
</dbReference>
<protein>
    <submittedName>
        <fullName evidence="1">Uncharacterized protein</fullName>
    </submittedName>
</protein>